<feature type="chain" id="PRO_5023147799" evidence="2">
    <location>
        <begin position="25"/>
        <end position="60"/>
    </location>
</feature>
<sequence length="60" mass="6832">MASSFVWKKLLSIVRLIFPSKANAKRLSSTNDNIDSMKKKKFLPRPFDEESSAAPRNGNY</sequence>
<organism evidence="3 4">
    <name type="scientific">Cucumis melo var. makuwa</name>
    <name type="common">Oriental melon</name>
    <dbReference type="NCBI Taxonomy" id="1194695"/>
    <lineage>
        <taxon>Eukaryota</taxon>
        <taxon>Viridiplantae</taxon>
        <taxon>Streptophyta</taxon>
        <taxon>Embryophyta</taxon>
        <taxon>Tracheophyta</taxon>
        <taxon>Spermatophyta</taxon>
        <taxon>Magnoliopsida</taxon>
        <taxon>eudicotyledons</taxon>
        <taxon>Gunneridae</taxon>
        <taxon>Pentapetalae</taxon>
        <taxon>rosids</taxon>
        <taxon>fabids</taxon>
        <taxon>Cucurbitales</taxon>
        <taxon>Cucurbitaceae</taxon>
        <taxon>Benincaseae</taxon>
        <taxon>Cucumis</taxon>
    </lineage>
</organism>
<protein>
    <submittedName>
        <fullName evidence="3">Uncharacterized protein</fullName>
    </submittedName>
</protein>
<evidence type="ECO:0000256" key="1">
    <source>
        <dbReference type="SAM" id="MobiDB-lite"/>
    </source>
</evidence>
<dbReference type="Proteomes" id="UP000321947">
    <property type="component" value="Unassembled WGS sequence"/>
</dbReference>
<evidence type="ECO:0000256" key="2">
    <source>
        <dbReference type="SAM" id="SignalP"/>
    </source>
</evidence>
<comment type="caution">
    <text evidence="3">The sequence shown here is derived from an EMBL/GenBank/DDBJ whole genome shotgun (WGS) entry which is preliminary data.</text>
</comment>
<gene>
    <name evidence="3" type="ORF">E5676_scaffold130G00840</name>
</gene>
<feature type="region of interest" description="Disordered" evidence="1">
    <location>
        <begin position="37"/>
        <end position="60"/>
    </location>
</feature>
<dbReference type="EMBL" id="SSTD01008197">
    <property type="protein sequence ID" value="TYK16947.1"/>
    <property type="molecule type" value="Genomic_DNA"/>
</dbReference>
<reference evidence="3 4" key="1">
    <citation type="submission" date="2019-08" db="EMBL/GenBank/DDBJ databases">
        <title>Draft genome sequences of two oriental melons (Cucumis melo L. var makuwa).</title>
        <authorList>
            <person name="Kwon S.-Y."/>
        </authorList>
    </citation>
    <scope>NUCLEOTIDE SEQUENCE [LARGE SCALE GENOMIC DNA]</scope>
    <source>
        <strain evidence="4">cv. Chang Bougi</strain>
        <tissue evidence="3">Leaf</tissue>
    </source>
</reference>
<evidence type="ECO:0000313" key="3">
    <source>
        <dbReference type="EMBL" id="TYK16947.1"/>
    </source>
</evidence>
<name>A0A5D3CYY9_CUCMM</name>
<proteinExistence type="predicted"/>
<keyword evidence="2" id="KW-0732">Signal</keyword>
<evidence type="ECO:0000313" key="4">
    <source>
        <dbReference type="Proteomes" id="UP000321947"/>
    </source>
</evidence>
<feature type="signal peptide" evidence="2">
    <location>
        <begin position="1"/>
        <end position="24"/>
    </location>
</feature>
<accession>A0A5D3CYY9</accession>
<dbReference type="AlphaFoldDB" id="A0A5D3CYY9"/>